<protein>
    <submittedName>
        <fullName evidence="1">Methyltransferase family protein</fullName>
    </submittedName>
</protein>
<organism evidence="1 2">
    <name type="scientific">Thioploca ingrica</name>
    <dbReference type="NCBI Taxonomy" id="40754"/>
    <lineage>
        <taxon>Bacteria</taxon>
        <taxon>Pseudomonadati</taxon>
        <taxon>Pseudomonadota</taxon>
        <taxon>Gammaproteobacteria</taxon>
        <taxon>Thiotrichales</taxon>
        <taxon>Thiotrichaceae</taxon>
        <taxon>Thioploca</taxon>
    </lineage>
</organism>
<reference evidence="1 2" key="1">
    <citation type="journal article" date="2014" name="ISME J.">
        <title>Ecophysiology of Thioploca ingrica as revealed by the complete genome sequence supplemented with proteomic evidence.</title>
        <authorList>
            <person name="Kojima H."/>
            <person name="Ogura Y."/>
            <person name="Yamamoto N."/>
            <person name="Togashi T."/>
            <person name="Mori H."/>
            <person name="Watanabe T."/>
            <person name="Nemoto F."/>
            <person name="Kurokawa K."/>
            <person name="Hayashi T."/>
            <person name="Fukui M."/>
        </authorList>
    </citation>
    <scope>NUCLEOTIDE SEQUENCE [LARGE SCALE GENOMIC DNA]</scope>
</reference>
<evidence type="ECO:0000313" key="1">
    <source>
        <dbReference type="EMBL" id="BAP56008.1"/>
    </source>
</evidence>
<proteinExistence type="predicted"/>
<dbReference type="KEGG" id="tig:THII_1711"/>
<keyword evidence="1" id="KW-0489">Methyltransferase</keyword>
<keyword evidence="2" id="KW-1185">Reference proteome</keyword>
<dbReference type="STRING" id="40754.THII_1711"/>
<dbReference type="PANTHER" id="PTHR43861:SF6">
    <property type="entry name" value="METHYLTRANSFERASE TYPE 11"/>
    <property type="match status" value="1"/>
</dbReference>
<keyword evidence="1" id="KW-0808">Transferase</keyword>
<dbReference type="SUPFAM" id="SSF53335">
    <property type="entry name" value="S-adenosyl-L-methionine-dependent methyltransferases"/>
    <property type="match status" value="1"/>
</dbReference>
<dbReference type="Gene3D" id="3.40.50.150">
    <property type="entry name" value="Vaccinia Virus protein VP39"/>
    <property type="match status" value="1"/>
</dbReference>
<dbReference type="AlphaFoldDB" id="A0A090ADN6"/>
<dbReference type="OrthoDB" id="9773188at2"/>
<accession>A0A090ADN6</accession>
<dbReference type="Pfam" id="PF13489">
    <property type="entry name" value="Methyltransf_23"/>
    <property type="match status" value="1"/>
</dbReference>
<dbReference type="InterPro" id="IPR029063">
    <property type="entry name" value="SAM-dependent_MTases_sf"/>
</dbReference>
<dbReference type="GO" id="GO:0008168">
    <property type="term" value="F:methyltransferase activity"/>
    <property type="evidence" value="ECO:0007669"/>
    <property type="project" value="UniProtKB-KW"/>
</dbReference>
<dbReference type="CDD" id="cd02440">
    <property type="entry name" value="AdoMet_MTases"/>
    <property type="match status" value="1"/>
</dbReference>
<dbReference type="Proteomes" id="UP000031623">
    <property type="component" value="Chromosome"/>
</dbReference>
<dbReference type="HOGENOM" id="CLU_1309389_0_0_6"/>
<gene>
    <name evidence="1" type="ORF">THII_1711</name>
</gene>
<dbReference type="GO" id="GO:0032259">
    <property type="term" value="P:methylation"/>
    <property type="evidence" value="ECO:0007669"/>
    <property type="project" value="UniProtKB-KW"/>
</dbReference>
<sequence>MAVRSQTDKAISIAANEFIWNEAGLTAIHNAIAPVIIPWLKSTQVKTILDLGCGNGAFTALLASKGFEVTGCDMSKTGIELAKEQYSNISWFEQNLQQPLPNEYKEKFDAILSIEVIEHLFLPRKLIKNASFALKPKGLFIITTPYHGYLKNLALALTNQFDNHWHPLRDFGHIKFFSKKTVIALLEEFNFKNIQYTTIGRIPSLARSMIIAGTKNT</sequence>
<name>A0A090ADN6_9GAMM</name>
<evidence type="ECO:0000313" key="2">
    <source>
        <dbReference type="Proteomes" id="UP000031623"/>
    </source>
</evidence>
<dbReference type="EMBL" id="AP014633">
    <property type="protein sequence ID" value="BAP56008.1"/>
    <property type="molecule type" value="Genomic_DNA"/>
</dbReference>
<dbReference type="PANTHER" id="PTHR43861">
    <property type="entry name" value="TRANS-ACONITATE 2-METHYLTRANSFERASE-RELATED"/>
    <property type="match status" value="1"/>
</dbReference>